<name>X0SHJ7_9ZZZZ</name>
<reference evidence="2" key="1">
    <citation type="journal article" date="2014" name="Front. Microbiol.">
        <title>High frequency of phylogenetically diverse reductive dehalogenase-homologous genes in deep subseafloor sedimentary metagenomes.</title>
        <authorList>
            <person name="Kawai M."/>
            <person name="Futagami T."/>
            <person name="Toyoda A."/>
            <person name="Takaki Y."/>
            <person name="Nishi S."/>
            <person name="Hori S."/>
            <person name="Arai W."/>
            <person name="Tsubouchi T."/>
            <person name="Morono Y."/>
            <person name="Uchiyama I."/>
            <person name="Ito T."/>
            <person name="Fujiyama A."/>
            <person name="Inagaki F."/>
            <person name="Takami H."/>
        </authorList>
    </citation>
    <scope>NUCLEOTIDE SEQUENCE</scope>
    <source>
        <strain evidence="2">Expedition CK06-06</strain>
    </source>
</reference>
<dbReference type="PANTHER" id="PTHR30313">
    <property type="entry name" value="DNA PRIMASE"/>
    <property type="match status" value="1"/>
</dbReference>
<dbReference type="SMART" id="SM00493">
    <property type="entry name" value="TOPRIM"/>
    <property type="match status" value="1"/>
</dbReference>
<sequence>HMSSKQMVFPYDTVVKLRRKALVLVEGPFDALRLINYNIPALSILGTGNFHKENMGYFTNTCNGKIIIAMDNDKAGRKARYEIAPQLQEMFDVEHFTCPEGDDPGGMPKAYLDELWRITR</sequence>
<protein>
    <recommendedName>
        <fullName evidence="1">Toprim domain-containing protein</fullName>
    </recommendedName>
</protein>
<evidence type="ECO:0000313" key="2">
    <source>
        <dbReference type="EMBL" id="GAF80513.1"/>
    </source>
</evidence>
<comment type="caution">
    <text evidence="2">The sequence shown here is derived from an EMBL/GenBank/DDBJ whole genome shotgun (WGS) entry which is preliminary data.</text>
</comment>
<dbReference type="GO" id="GO:0006269">
    <property type="term" value="P:DNA replication, synthesis of primer"/>
    <property type="evidence" value="ECO:0007669"/>
    <property type="project" value="TreeGrafter"/>
</dbReference>
<feature type="domain" description="Toprim" evidence="1">
    <location>
        <begin position="20"/>
        <end position="92"/>
    </location>
</feature>
<accession>X0SHJ7</accession>
<dbReference type="InterPro" id="IPR034151">
    <property type="entry name" value="TOPRIM_DnaG_bac"/>
</dbReference>
<gene>
    <name evidence="2" type="ORF">S01H1_18431</name>
</gene>
<organism evidence="2">
    <name type="scientific">marine sediment metagenome</name>
    <dbReference type="NCBI Taxonomy" id="412755"/>
    <lineage>
        <taxon>unclassified sequences</taxon>
        <taxon>metagenomes</taxon>
        <taxon>ecological metagenomes</taxon>
    </lineage>
</organism>
<dbReference type="CDD" id="cd03364">
    <property type="entry name" value="TOPRIM_DnaG_primases"/>
    <property type="match status" value="1"/>
</dbReference>
<proteinExistence type="predicted"/>
<dbReference type="EMBL" id="BARS01009854">
    <property type="protein sequence ID" value="GAF80513.1"/>
    <property type="molecule type" value="Genomic_DNA"/>
</dbReference>
<dbReference type="GO" id="GO:0005737">
    <property type="term" value="C:cytoplasm"/>
    <property type="evidence" value="ECO:0007669"/>
    <property type="project" value="TreeGrafter"/>
</dbReference>
<dbReference type="InterPro" id="IPR050219">
    <property type="entry name" value="DnaG_primase"/>
</dbReference>
<evidence type="ECO:0000259" key="1">
    <source>
        <dbReference type="SMART" id="SM00493"/>
    </source>
</evidence>
<dbReference type="PANTHER" id="PTHR30313:SF2">
    <property type="entry name" value="DNA PRIMASE"/>
    <property type="match status" value="1"/>
</dbReference>
<dbReference type="AlphaFoldDB" id="X0SHJ7"/>
<dbReference type="SUPFAM" id="SSF56731">
    <property type="entry name" value="DNA primase core"/>
    <property type="match status" value="1"/>
</dbReference>
<dbReference type="InterPro" id="IPR006171">
    <property type="entry name" value="TOPRIM_dom"/>
</dbReference>
<dbReference type="Pfam" id="PF13155">
    <property type="entry name" value="Toprim_2"/>
    <property type="match status" value="1"/>
</dbReference>
<dbReference type="Gene3D" id="3.40.1360.10">
    <property type="match status" value="1"/>
</dbReference>
<feature type="non-terminal residue" evidence="2">
    <location>
        <position position="1"/>
    </location>
</feature>